<gene>
    <name evidence="2" type="ORF">PYX00_007917</name>
</gene>
<comment type="caution">
    <text evidence="2">The sequence shown here is derived from an EMBL/GenBank/DDBJ whole genome shotgun (WGS) entry which is preliminary data.</text>
</comment>
<dbReference type="EMBL" id="JARGDH010000004">
    <property type="protein sequence ID" value="KAL0270533.1"/>
    <property type="molecule type" value="Genomic_DNA"/>
</dbReference>
<dbReference type="PROSITE" id="PS51180">
    <property type="entry name" value="BRO1"/>
    <property type="match status" value="1"/>
</dbReference>
<dbReference type="EMBL" id="JARGDH010000004">
    <property type="protein sequence ID" value="KAL0270532.1"/>
    <property type="molecule type" value="Genomic_DNA"/>
</dbReference>
<dbReference type="Pfam" id="PF03097">
    <property type="entry name" value="BRO1"/>
    <property type="match status" value="1"/>
</dbReference>
<organism evidence="2">
    <name type="scientific">Menopon gallinae</name>
    <name type="common">poultry shaft louse</name>
    <dbReference type="NCBI Taxonomy" id="328185"/>
    <lineage>
        <taxon>Eukaryota</taxon>
        <taxon>Metazoa</taxon>
        <taxon>Ecdysozoa</taxon>
        <taxon>Arthropoda</taxon>
        <taxon>Hexapoda</taxon>
        <taxon>Insecta</taxon>
        <taxon>Pterygota</taxon>
        <taxon>Neoptera</taxon>
        <taxon>Paraneoptera</taxon>
        <taxon>Psocodea</taxon>
        <taxon>Troctomorpha</taxon>
        <taxon>Phthiraptera</taxon>
        <taxon>Amblycera</taxon>
        <taxon>Menoponidae</taxon>
        <taxon>Menopon</taxon>
    </lineage>
</organism>
<dbReference type="Pfam" id="PF13949">
    <property type="entry name" value="ALIX_LYPXL_bnd"/>
    <property type="match status" value="1"/>
</dbReference>
<dbReference type="Gene3D" id="1.20.120.560">
    <property type="entry name" value="alix/aip1 in complex with the ypdl late domain"/>
    <property type="match status" value="1"/>
</dbReference>
<dbReference type="InterPro" id="IPR004328">
    <property type="entry name" value="BRO1_dom"/>
</dbReference>
<proteinExistence type="predicted"/>
<dbReference type="AlphaFoldDB" id="A0AAW2HLT3"/>
<dbReference type="FunFam" id="1.25.40.280:FF:000001">
    <property type="entry name" value="programmed cell death 6-interacting protein-like isoform X1"/>
    <property type="match status" value="1"/>
</dbReference>
<dbReference type="InterPro" id="IPR038499">
    <property type="entry name" value="BRO1_sf"/>
</dbReference>
<accession>A0AAW2HLT3</accession>
<dbReference type="CDD" id="cd09240">
    <property type="entry name" value="BRO1_Alix"/>
    <property type="match status" value="1"/>
</dbReference>
<dbReference type="PANTHER" id="PTHR23030:SF39">
    <property type="entry name" value="PROGRAMMED CELL DEATH 6-INTERACTING PROTEIN"/>
    <property type="match status" value="1"/>
</dbReference>
<name>A0AAW2HLT3_9NEOP</name>
<feature type="domain" description="BRO1" evidence="1">
    <location>
        <begin position="3"/>
        <end position="396"/>
    </location>
</feature>
<dbReference type="Gene3D" id="1.25.40.280">
    <property type="entry name" value="alix/aip1 like domains"/>
    <property type="match status" value="1"/>
</dbReference>
<evidence type="ECO:0000313" key="2">
    <source>
        <dbReference type="EMBL" id="KAL0270532.1"/>
    </source>
</evidence>
<dbReference type="GO" id="GO:0000281">
    <property type="term" value="P:mitotic cytokinesis"/>
    <property type="evidence" value="ECO:0007669"/>
    <property type="project" value="TreeGrafter"/>
</dbReference>
<dbReference type="PANTHER" id="PTHR23030">
    <property type="entry name" value="PCD6 INTERACTING PROTEIN-RELATED"/>
    <property type="match status" value="1"/>
</dbReference>
<protein>
    <recommendedName>
        <fullName evidence="1">BRO1 domain-containing protein</fullName>
    </recommendedName>
</protein>
<dbReference type="InterPro" id="IPR025304">
    <property type="entry name" value="ALIX_V_dom"/>
</dbReference>
<sequence length="653" mass="72939">MAELLSVPLKKPTDVDLVNPLKNVIRGSFSTADNPEDYTDKITEFNRMRNTAVWRVFEKYESSLEVIYSYYDQLIDLEGKLPAHEVQIPFKWKDAFDKASFFGTKISLTISSLAYERVCVLFNIAALQSAVAASQSLESDEGLKTAAKLFQQAAGIFAHLKANVMVAIHQEPTPDLNPETLNALSALMLAQAQEIFAKKAIQDKMKDAIVAKLCMQAEELYSEVQKLFQKDFLRPLWDKDWIPVVAGKQAAMNALAEYYQSLVCKSNKLIGEEIARLQTASELIKAAQARSNRPQFFSEFASKIDRNLTEAKKDNDFIYHERIPDVKSLTPIGKATLAKQLPVPERFGSNFKDLFSGLCPVAIHQAMATFDVRKSEIVNTEITKLRESTNSLNGILASLNLPAAIENVSGNELPPSLIAKGDTIKKGKGGIKSLQATFSELPDLLQRNRDILDEADRMLNEEKKSDDQLREQFKEKWTRTPSDKLTESFRNMVNKYREVINNAVRADETVKQKLETHRRGLEILSMPTSEMENAVPKSGSDSPVESTAAVQQLRSLMEDVATIKAEREVIESELKSATIDMKSTFLRALAEDGAISEAALSTEALGRVYGPLQKQVQDSLHRQEQLVGKNSNGPYTIRSAIKGSAAFRKRRPP</sequence>
<dbReference type="SMART" id="SM01041">
    <property type="entry name" value="BRO1"/>
    <property type="match status" value="1"/>
</dbReference>
<dbReference type="Gene3D" id="1.20.140.50">
    <property type="entry name" value="alix/aip1 like domains"/>
    <property type="match status" value="1"/>
</dbReference>
<reference evidence="2" key="1">
    <citation type="journal article" date="2024" name="Gigascience">
        <title>Chromosome-level genome of the poultry shaft louse Menopon gallinae provides insight into the host-switching and adaptive evolution of parasitic lice.</title>
        <authorList>
            <person name="Xu Y."/>
            <person name="Ma L."/>
            <person name="Liu S."/>
            <person name="Liang Y."/>
            <person name="Liu Q."/>
            <person name="He Z."/>
            <person name="Tian L."/>
            <person name="Duan Y."/>
            <person name="Cai W."/>
            <person name="Li H."/>
            <person name="Song F."/>
        </authorList>
    </citation>
    <scope>NUCLEOTIDE SEQUENCE</scope>
    <source>
        <strain evidence="2">Cailab_2023a</strain>
    </source>
</reference>
<evidence type="ECO:0000259" key="1">
    <source>
        <dbReference type="PROSITE" id="PS51180"/>
    </source>
</evidence>
<dbReference type="GO" id="GO:0005768">
    <property type="term" value="C:endosome"/>
    <property type="evidence" value="ECO:0007669"/>
    <property type="project" value="TreeGrafter"/>
</dbReference>